<feature type="compositionally biased region" description="Polar residues" evidence="1">
    <location>
        <begin position="840"/>
        <end position="871"/>
    </location>
</feature>
<evidence type="ECO:0000313" key="3">
    <source>
        <dbReference type="Proteomes" id="UP001331761"/>
    </source>
</evidence>
<feature type="compositionally biased region" description="Low complexity" evidence="1">
    <location>
        <begin position="398"/>
        <end position="408"/>
    </location>
</feature>
<feature type="compositionally biased region" description="Pro residues" evidence="1">
    <location>
        <begin position="667"/>
        <end position="677"/>
    </location>
</feature>
<feature type="compositionally biased region" description="Acidic residues" evidence="1">
    <location>
        <begin position="934"/>
        <end position="944"/>
    </location>
</feature>
<proteinExistence type="predicted"/>
<feature type="region of interest" description="Disordered" evidence="1">
    <location>
        <begin position="828"/>
        <end position="871"/>
    </location>
</feature>
<feature type="compositionally biased region" description="Low complexity" evidence="1">
    <location>
        <begin position="574"/>
        <end position="591"/>
    </location>
</feature>
<feature type="compositionally biased region" description="Low complexity" evidence="1">
    <location>
        <begin position="904"/>
        <end position="923"/>
    </location>
</feature>
<sequence length="944" mass="103376">MSDAIDWSSSEPPNRYVLAYGTQHCLIEQDYDHSIYGECEYIASRTLIKCKSVRKKADLKANGGICEMHTRFHDSIRNRFLCEERRLMQDNGQSKPKYSPFLNQEGLICEEFTWLMPSYRWESPLPRTIYDDAPDDDPVAPLRHAGVYTEKDILKMRKALAEKKVEYLKLHGEMMVERARRRANDLFNKNGKVITLGETAAAVAAACASLDDYGYIRKRIAASQKYKSGEWTRNEPPRCSFGKALKSNLSSDDHDSVSAVISAVIDCVVDEKHDFDSYLKVQEEKVPDVIEADQEVKQCTASAVPLSAYCIAHQMLDERQSIFFPCSVCHTMCIDIHSPPLCGKHLVDFAKGKRVPLKDTRMPVSPLINLSSGVPPLSPVSKIKPVTDPSKPLFGLPSAVSSSSAAGSSEKRATKRVSIDVHPKEDNESAYKRFRTDVPPQMTVGEALTQGQSSAVSDAIRRAEMRRGKEDEVCSCARVRVFNRENFPPKPSVPRRIIAVTRPPVPVRSPNVVGGTSIQSPQFSRTDSPVGRFAAGSDQIAQRQLPLPGSRRFQQPQRFLQKDGRPVHSQPFVSSKPHLSSASPSTSTVVLDETGKEMLIEDRRTPPGHQNKQTQDPGAGRLPVPTQTRPFISSYRRQPQAIIRQQAGIHYVREGSSNQESPRTHAPLPPPPDPPLLPFSQGYVRPIPLERGSPSTTESELRTEGGADSISSGAPVPRGVGVIHTREAQSVADSQSDQNEQLLAPPPPPPVLRPRFPTILRKTDGTPISPASAPPQQPHSLNVPQRPVSNVPLPRPPPASRPLPPHRLLNAAARPVPPHRLIKSLPLPVVPAPRAPKPPSNTDSTNAPEQSQRAPATECPTASSTSQSSHCKTLIDKANALSAADLDPLRILADVSEAARDSEASNNAAKSVAVSSASLQQSAPPVTTSGTNNGDDDDDFEEEL</sequence>
<gene>
    <name evidence="2" type="ORF">GCK32_003203</name>
</gene>
<feature type="compositionally biased region" description="Pro residues" evidence="1">
    <location>
        <begin position="828"/>
        <end position="839"/>
    </location>
</feature>
<feature type="region of interest" description="Disordered" evidence="1">
    <location>
        <begin position="397"/>
        <end position="417"/>
    </location>
</feature>
<evidence type="ECO:0000313" key="2">
    <source>
        <dbReference type="EMBL" id="KAK5984580.1"/>
    </source>
</evidence>
<name>A0AAN8G6B9_TRICO</name>
<keyword evidence="3" id="KW-1185">Reference proteome</keyword>
<organism evidence="2 3">
    <name type="scientific">Trichostrongylus colubriformis</name>
    <name type="common">Black scour worm</name>
    <dbReference type="NCBI Taxonomy" id="6319"/>
    <lineage>
        <taxon>Eukaryota</taxon>
        <taxon>Metazoa</taxon>
        <taxon>Ecdysozoa</taxon>
        <taxon>Nematoda</taxon>
        <taxon>Chromadorea</taxon>
        <taxon>Rhabditida</taxon>
        <taxon>Rhabditina</taxon>
        <taxon>Rhabditomorpha</taxon>
        <taxon>Strongyloidea</taxon>
        <taxon>Trichostrongylidae</taxon>
        <taxon>Trichostrongylus</taxon>
    </lineage>
</organism>
<feature type="region of interest" description="Disordered" evidence="1">
    <location>
        <begin position="898"/>
        <end position="944"/>
    </location>
</feature>
<feature type="compositionally biased region" description="Basic and acidic residues" evidence="1">
    <location>
        <begin position="593"/>
        <end position="605"/>
    </location>
</feature>
<feature type="region of interest" description="Disordered" evidence="1">
    <location>
        <begin position="654"/>
        <end position="806"/>
    </location>
</feature>
<feature type="compositionally biased region" description="Polar residues" evidence="1">
    <location>
        <begin position="924"/>
        <end position="933"/>
    </location>
</feature>
<reference evidence="2 3" key="1">
    <citation type="submission" date="2019-10" db="EMBL/GenBank/DDBJ databases">
        <title>Assembly and Annotation for the nematode Trichostrongylus colubriformis.</title>
        <authorList>
            <person name="Martin J."/>
        </authorList>
    </citation>
    <scope>NUCLEOTIDE SEQUENCE [LARGE SCALE GENOMIC DNA]</scope>
    <source>
        <strain evidence="2">G859</strain>
        <tissue evidence="2">Whole worm</tissue>
    </source>
</reference>
<accession>A0AAN8G6B9</accession>
<comment type="caution">
    <text evidence="2">The sequence shown here is derived from an EMBL/GenBank/DDBJ whole genome shotgun (WGS) entry which is preliminary data.</text>
</comment>
<dbReference type="Proteomes" id="UP001331761">
    <property type="component" value="Unassembled WGS sequence"/>
</dbReference>
<feature type="compositionally biased region" description="Pro residues" evidence="1">
    <location>
        <begin position="793"/>
        <end position="805"/>
    </location>
</feature>
<feature type="compositionally biased region" description="Polar residues" evidence="1">
    <location>
        <begin position="731"/>
        <end position="741"/>
    </location>
</feature>
<protein>
    <submittedName>
        <fullName evidence="2">Zf-C3Hc3H domain-containing protein</fullName>
    </submittedName>
</protein>
<feature type="region of interest" description="Disordered" evidence="1">
    <location>
        <begin position="561"/>
        <end position="632"/>
    </location>
</feature>
<dbReference type="AlphaFoldDB" id="A0AAN8G6B9"/>
<dbReference type="EMBL" id="WIXE01002707">
    <property type="protein sequence ID" value="KAK5984580.1"/>
    <property type="molecule type" value="Genomic_DNA"/>
</dbReference>
<evidence type="ECO:0000256" key="1">
    <source>
        <dbReference type="SAM" id="MobiDB-lite"/>
    </source>
</evidence>